<dbReference type="SMART" id="SM00363">
    <property type="entry name" value="S4"/>
    <property type="match status" value="1"/>
</dbReference>
<evidence type="ECO:0000313" key="4">
    <source>
        <dbReference type="Proteomes" id="UP000886841"/>
    </source>
</evidence>
<dbReference type="InterPro" id="IPR040591">
    <property type="entry name" value="RqcP2_RBD"/>
</dbReference>
<feature type="domain" description="RNA-binding S4" evidence="2">
    <location>
        <begin position="174"/>
        <end position="231"/>
    </location>
</feature>
<dbReference type="Pfam" id="PF17774">
    <property type="entry name" value="YlmH_RBD"/>
    <property type="match status" value="1"/>
</dbReference>
<accession>A0A9D1ELZ9</accession>
<reference evidence="3" key="2">
    <citation type="journal article" date="2021" name="PeerJ">
        <title>Extensive microbial diversity within the chicken gut microbiome revealed by metagenomics and culture.</title>
        <authorList>
            <person name="Gilroy R."/>
            <person name="Ravi A."/>
            <person name="Getino M."/>
            <person name="Pursley I."/>
            <person name="Horton D.L."/>
            <person name="Alikhan N.F."/>
            <person name="Baker D."/>
            <person name="Gharbi K."/>
            <person name="Hall N."/>
            <person name="Watson M."/>
            <person name="Adriaenssens E.M."/>
            <person name="Foster-Nyarko E."/>
            <person name="Jarju S."/>
            <person name="Secka A."/>
            <person name="Antonio M."/>
            <person name="Oren A."/>
            <person name="Chaudhuri R.R."/>
            <person name="La Ragione R."/>
            <person name="Hildebrand F."/>
            <person name="Pallen M.J."/>
        </authorList>
    </citation>
    <scope>NUCLEOTIDE SEQUENCE</scope>
    <source>
        <strain evidence="3">ChiSxjej1B13-7041</strain>
    </source>
</reference>
<dbReference type="PROSITE" id="PS50889">
    <property type="entry name" value="S4"/>
    <property type="match status" value="1"/>
</dbReference>
<gene>
    <name evidence="3" type="ORF">IAB98_12010</name>
</gene>
<dbReference type="Gene3D" id="3.10.290.10">
    <property type="entry name" value="RNA-binding S4 domain"/>
    <property type="match status" value="1"/>
</dbReference>
<dbReference type="Pfam" id="PF01479">
    <property type="entry name" value="S4"/>
    <property type="match status" value="1"/>
</dbReference>
<dbReference type="InterPro" id="IPR012677">
    <property type="entry name" value="Nucleotide-bd_a/b_plait_sf"/>
</dbReference>
<keyword evidence="1" id="KW-0694">RNA-binding</keyword>
<proteinExistence type="predicted"/>
<reference evidence="3" key="1">
    <citation type="submission" date="2020-10" db="EMBL/GenBank/DDBJ databases">
        <authorList>
            <person name="Gilroy R."/>
        </authorList>
    </citation>
    <scope>NUCLEOTIDE SEQUENCE</scope>
    <source>
        <strain evidence="3">ChiSxjej1B13-7041</strain>
    </source>
</reference>
<dbReference type="Proteomes" id="UP000886841">
    <property type="component" value="Unassembled WGS sequence"/>
</dbReference>
<sequence>MEQDERIQKRLLELARTAYQRDYVTFSDFLDLHQLHLLHSLSKKELGVALRLFGGYDLAERQMASFIPDAFSYEPEFPMKCLRIRPLSAKYAEALTHRDYLGAVLNLGVDRSKIGDIVVREQEAWMFCTEGIAPFLSQELCRVRHTSVSTEILSQWEEFPGPRLQEITGTVASVRLDAVISLAFSSSRSSLMGLIEGGKVFVNGALVTSNGYRLKDGDIISVRTMGKFRYDTTMYQTKKGRYSIRLYRYQ</sequence>
<dbReference type="InterPro" id="IPR036986">
    <property type="entry name" value="S4_RNA-bd_sf"/>
</dbReference>
<evidence type="ECO:0000313" key="3">
    <source>
        <dbReference type="EMBL" id="HIR94132.1"/>
    </source>
</evidence>
<evidence type="ECO:0000259" key="2">
    <source>
        <dbReference type="SMART" id="SM00363"/>
    </source>
</evidence>
<dbReference type="Gene3D" id="3.30.1370.160">
    <property type="match status" value="1"/>
</dbReference>
<dbReference type="AlphaFoldDB" id="A0A9D1ELZ9"/>
<organism evidence="3 4">
    <name type="scientific">Candidatus Egerieimonas intestinavium</name>
    <dbReference type="NCBI Taxonomy" id="2840777"/>
    <lineage>
        <taxon>Bacteria</taxon>
        <taxon>Bacillati</taxon>
        <taxon>Bacillota</taxon>
        <taxon>Clostridia</taxon>
        <taxon>Lachnospirales</taxon>
        <taxon>Lachnospiraceae</taxon>
        <taxon>Lachnospiraceae incertae sedis</taxon>
        <taxon>Candidatus Egerieimonas</taxon>
    </lineage>
</organism>
<dbReference type="GO" id="GO:0003723">
    <property type="term" value="F:RNA binding"/>
    <property type="evidence" value="ECO:0007669"/>
    <property type="project" value="UniProtKB-KW"/>
</dbReference>
<comment type="caution">
    <text evidence="3">The sequence shown here is derived from an EMBL/GenBank/DDBJ whole genome shotgun (WGS) entry which is preliminary data.</text>
</comment>
<dbReference type="EMBL" id="DVHU01000106">
    <property type="protein sequence ID" value="HIR94132.1"/>
    <property type="molecule type" value="Genomic_DNA"/>
</dbReference>
<dbReference type="SUPFAM" id="SSF55174">
    <property type="entry name" value="Alpha-L RNA-binding motif"/>
    <property type="match status" value="1"/>
</dbReference>
<dbReference type="CDD" id="cd00165">
    <property type="entry name" value="S4"/>
    <property type="match status" value="1"/>
</dbReference>
<protein>
    <submittedName>
        <fullName evidence="3">RNA-binding protein</fullName>
    </submittedName>
</protein>
<dbReference type="Gene3D" id="3.30.70.330">
    <property type="match status" value="1"/>
</dbReference>
<dbReference type="InterPro" id="IPR002942">
    <property type="entry name" value="S4_RNA-bd"/>
</dbReference>
<name>A0A9D1ELZ9_9FIRM</name>
<evidence type="ECO:0000256" key="1">
    <source>
        <dbReference type="PROSITE-ProRule" id="PRU00182"/>
    </source>
</evidence>